<sequence length="682" mass="78613">MRQEHHLDPAQPQAYARLIHSLHDLDSRLSVIDSAISYIKALLVAMHLWEQSMETVKSQPLEAVQRYLQLVKFVQLVTEQEVVQHSWRDLGDYLRQCQQQLWTNLDLILRENFEAKLGDLKWPVPLQPPYGPDIKAKVDAFEYCFNALLLLGASDTKEEGTLTVTPLQIMLAAIALRFRFHFEGSKPTNRLDKPEWYLKHIKTQIESHLPFLMTTVQPIMQRAGLSISAKDYFIDGLLKNVKRKVLRTIPKMLEHPQWFSHTVHELLQFDHDLQEDYGFQLQLPDGTSKADLVSDLVMEHEDWFDAWFSSERNFVQMRYDAMMADANAFELCEDDDQTMEISVTTYSALHLVQLLEGVLDTYKLIPHIQQQLHFFVRVQLGLLSFYHDRIESALGSFEARSLIRSVPVPGALPDAVTGVVTASETGGPLGVLPKLFRWWSSAKRVHDFIKTWEDKTFFLTLQASLEESPLVLSSLQHKVPASVDLSLLPNGLFTGVIQDYASLMDQTQQICTTILIKDWVHNTRVYTKSDQWWQAFDASEKEVSSSLYPALQELWLGLKYLHQQYPAHSFLQMFKAVSAGIEDHFWRNVMTKNQFSADGIQQLATDIQLGLWKVGQRVVKRPENYARRLKEALQLLTLSKEECREAMDRLTSKTTTLDQLGIDTLTTNEVRDVIRRRNDMLT</sequence>
<dbReference type="PANTHER" id="PTHR13520">
    <property type="entry name" value="RAD50-INTERACTING PROTEIN 1 RINT-1"/>
    <property type="match status" value="1"/>
</dbReference>
<dbReference type="GO" id="GO:0006890">
    <property type="term" value="P:retrograde vesicle-mediated transport, Golgi to endoplasmic reticulum"/>
    <property type="evidence" value="ECO:0007669"/>
    <property type="project" value="InterPro"/>
</dbReference>
<dbReference type="InterPro" id="IPR007528">
    <property type="entry name" value="RINT1_Tip20"/>
</dbReference>
<evidence type="ECO:0008006" key="3">
    <source>
        <dbReference type="Google" id="ProtNLM"/>
    </source>
</evidence>
<organism evidence="1 2">
    <name type="scientific">Hesseltinella vesiculosa</name>
    <dbReference type="NCBI Taxonomy" id="101127"/>
    <lineage>
        <taxon>Eukaryota</taxon>
        <taxon>Fungi</taxon>
        <taxon>Fungi incertae sedis</taxon>
        <taxon>Mucoromycota</taxon>
        <taxon>Mucoromycotina</taxon>
        <taxon>Mucoromycetes</taxon>
        <taxon>Mucorales</taxon>
        <taxon>Cunninghamellaceae</taxon>
        <taxon>Hesseltinella</taxon>
    </lineage>
</organism>
<proteinExistence type="predicted"/>
<dbReference type="Pfam" id="PF04437">
    <property type="entry name" value="RINT1_TIP1"/>
    <property type="match status" value="1"/>
</dbReference>
<keyword evidence="2" id="KW-1185">Reference proteome</keyword>
<dbReference type="GO" id="GO:0060628">
    <property type="term" value="P:regulation of ER to Golgi vesicle-mediated transport"/>
    <property type="evidence" value="ECO:0007669"/>
    <property type="project" value="TreeGrafter"/>
</dbReference>
<accession>A0A1X2GBN3</accession>
<dbReference type="GO" id="GO:0070939">
    <property type="term" value="C:Dsl1/NZR complex"/>
    <property type="evidence" value="ECO:0007669"/>
    <property type="project" value="InterPro"/>
</dbReference>
<reference evidence="1 2" key="1">
    <citation type="submission" date="2016-07" db="EMBL/GenBank/DDBJ databases">
        <title>Pervasive Adenine N6-methylation of Active Genes in Fungi.</title>
        <authorList>
            <consortium name="DOE Joint Genome Institute"/>
            <person name="Mondo S.J."/>
            <person name="Dannebaum R.O."/>
            <person name="Kuo R.C."/>
            <person name="Labutti K."/>
            <person name="Haridas S."/>
            <person name="Kuo A."/>
            <person name="Salamov A."/>
            <person name="Ahrendt S.R."/>
            <person name="Lipzen A."/>
            <person name="Sullivan W."/>
            <person name="Andreopoulos W.B."/>
            <person name="Clum A."/>
            <person name="Lindquist E."/>
            <person name="Daum C."/>
            <person name="Ramamoorthy G.K."/>
            <person name="Gryganskyi A."/>
            <person name="Culley D."/>
            <person name="Magnuson J.K."/>
            <person name="James T.Y."/>
            <person name="O'Malley M.A."/>
            <person name="Stajich J.E."/>
            <person name="Spatafora J.W."/>
            <person name="Visel A."/>
            <person name="Grigoriev I.V."/>
        </authorList>
    </citation>
    <scope>NUCLEOTIDE SEQUENCE [LARGE SCALE GENOMIC DNA]</scope>
    <source>
        <strain evidence="1 2">NRRL 3301</strain>
    </source>
</reference>
<dbReference type="InterPro" id="IPR042042">
    <property type="entry name" value="Tip20p_domB"/>
</dbReference>
<dbReference type="OrthoDB" id="407410at2759"/>
<dbReference type="Proteomes" id="UP000242146">
    <property type="component" value="Unassembled WGS sequence"/>
</dbReference>
<dbReference type="PROSITE" id="PS51386">
    <property type="entry name" value="RINT1_TIP20"/>
    <property type="match status" value="1"/>
</dbReference>
<comment type="caution">
    <text evidence="1">The sequence shown here is derived from an EMBL/GenBank/DDBJ whole genome shotgun (WGS) entry which is preliminary data.</text>
</comment>
<gene>
    <name evidence="1" type="ORF">DM01DRAFT_1325062</name>
</gene>
<dbReference type="STRING" id="101127.A0A1X2GBN3"/>
<evidence type="ECO:0000313" key="1">
    <source>
        <dbReference type="EMBL" id="ORX50102.1"/>
    </source>
</evidence>
<evidence type="ECO:0000313" key="2">
    <source>
        <dbReference type="Proteomes" id="UP000242146"/>
    </source>
</evidence>
<dbReference type="EMBL" id="MCGT01000024">
    <property type="protein sequence ID" value="ORX50102.1"/>
    <property type="molecule type" value="Genomic_DNA"/>
</dbReference>
<dbReference type="Gene3D" id="1.20.58.1420">
    <property type="entry name" value="Dsl1p vesicle tethering complex, Tip20p subunit, domain B"/>
    <property type="match status" value="1"/>
</dbReference>
<name>A0A1X2GBN3_9FUNG</name>
<dbReference type="GO" id="GO:0006888">
    <property type="term" value="P:endoplasmic reticulum to Golgi vesicle-mediated transport"/>
    <property type="evidence" value="ECO:0007669"/>
    <property type="project" value="InterPro"/>
</dbReference>
<dbReference type="PANTHER" id="PTHR13520:SF0">
    <property type="entry name" value="RAD50-INTERACTING PROTEIN 1"/>
    <property type="match status" value="1"/>
</dbReference>
<dbReference type="Gene3D" id="1.20.58.670">
    <property type="entry name" value="Dsl1p vesicle tethering complex, Tip20p subunit, domain D"/>
    <property type="match status" value="1"/>
</dbReference>
<protein>
    <recommendedName>
        <fullName evidence="3">RINT-1 family protein</fullName>
    </recommendedName>
</protein>
<dbReference type="InterPro" id="IPR042044">
    <property type="entry name" value="EXOC6PINT-1/Sec15/Tip20_C_dom2"/>
</dbReference>
<dbReference type="AlphaFoldDB" id="A0A1X2GBN3"/>